<dbReference type="EMBL" id="JAEHOC010000033">
    <property type="protein sequence ID" value="KAG2428756.1"/>
    <property type="molecule type" value="Genomic_DNA"/>
</dbReference>
<dbReference type="Proteomes" id="UP000650467">
    <property type="component" value="Unassembled WGS sequence"/>
</dbReference>
<evidence type="ECO:0000256" key="2">
    <source>
        <dbReference type="SAM" id="SignalP"/>
    </source>
</evidence>
<keyword evidence="4" id="KW-1185">Reference proteome</keyword>
<sequence>MAACSVVGKRRTRCSGAELPVSSCVSRLLVLALAVLGQPTGAQVVATPSLGNGTSPPGRTVPMLCNTNGRKSFVINIYGTYDSRIVNSLGVTCSDGNFFDAGDPFGDYTFSVTDTRGFISARSLAGSADPVRLGFRNSTNVWYNGPPGKPIGAPSGLNNLAYDTALCKNPGQVIAGFTVVSGKPVSVPQFLNAITRIDVVCINTTGLSPVVPLSPPPPPDLGPPDLPPPPPPPPPPPRPQPSAAAQPSALTTPEASGAITAAATPAAAQPTRAACTPA</sequence>
<evidence type="ECO:0000313" key="4">
    <source>
        <dbReference type="Proteomes" id="UP000650467"/>
    </source>
</evidence>
<evidence type="ECO:0000256" key="1">
    <source>
        <dbReference type="SAM" id="MobiDB-lite"/>
    </source>
</evidence>
<accession>A0A835VXJ8</accession>
<proteinExistence type="predicted"/>
<reference evidence="3" key="1">
    <citation type="journal article" date="2020" name="bioRxiv">
        <title>Comparative genomics of Chlamydomonas.</title>
        <authorList>
            <person name="Craig R.J."/>
            <person name="Hasan A.R."/>
            <person name="Ness R.W."/>
            <person name="Keightley P.D."/>
        </authorList>
    </citation>
    <scope>NUCLEOTIDE SEQUENCE</scope>
    <source>
        <strain evidence="3">SAG 7.73</strain>
    </source>
</reference>
<feature type="compositionally biased region" description="Low complexity" evidence="1">
    <location>
        <begin position="241"/>
        <end position="278"/>
    </location>
</feature>
<feature type="chain" id="PRO_5032984852" evidence="2">
    <location>
        <begin position="43"/>
        <end position="278"/>
    </location>
</feature>
<protein>
    <submittedName>
        <fullName evidence="3">Uncharacterized protein</fullName>
    </submittedName>
</protein>
<gene>
    <name evidence="3" type="ORF">HXX76_011458</name>
</gene>
<keyword evidence="2" id="KW-0732">Signal</keyword>
<dbReference type="AlphaFoldDB" id="A0A835VXJ8"/>
<evidence type="ECO:0000313" key="3">
    <source>
        <dbReference type="EMBL" id="KAG2428756.1"/>
    </source>
</evidence>
<dbReference type="OrthoDB" id="545622at2759"/>
<feature type="region of interest" description="Disordered" evidence="1">
    <location>
        <begin position="209"/>
        <end position="278"/>
    </location>
</feature>
<organism evidence="3 4">
    <name type="scientific">Chlamydomonas incerta</name>
    <dbReference type="NCBI Taxonomy" id="51695"/>
    <lineage>
        <taxon>Eukaryota</taxon>
        <taxon>Viridiplantae</taxon>
        <taxon>Chlorophyta</taxon>
        <taxon>core chlorophytes</taxon>
        <taxon>Chlorophyceae</taxon>
        <taxon>CS clade</taxon>
        <taxon>Chlamydomonadales</taxon>
        <taxon>Chlamydomonadaceae</taxon>
        <taxon>Chlamydomonas</taxon>
    </lineage>
</organism>
<feature type="signal peptide" evidence="2">
    <location>
        <begin position="1"/>
        <end position="42"/>
    </location>
</feature>
<name>A0A835VXJ8_CHLIN</name>
<comment type="caution">
    <text evidence="3">The sequence shown here is derived from an EMBL/GenBank/DDBJ whole genome shotgun (WGS) entry which is preliminary data.</text>
</comment>
<feature type="compositionally biased region" description="Pro residues" evidence="1">
    <location>
        <begin position="212"/>
        <end position="240"/>
    </location>
</feature>